<evidence type="ECO:0000256" key="8">
    <source>
        <dbReference type="ARBA" id="ARBA00049551"/>
    </source>
</evidence>
<dbReference type="GO" id="GO:0008137">
    <property type="term" value="F:NADH dehydrogenase (ubiquinone) activity"/>
    <property type="evidence" value="ECO:0007669"/>
    <property type="project" value="UniProtKB-UniRule"/>
</dbReference>
<keyword evidence="9 10" id="KW-0496">Mitochondrion</keyword>
<evidence type="ECO:0000256" key="2">
    <source>
        <dbReference type="ARBA" id="ARBA00008472"/>
    </source>
</evidence>
<evidence type="ECO:0000313" key="10">
    <source>
        <dbReference type="EMBL" id="ALO81684.1"/>
    </source>
</evidence>
<evidence type="ECO:0000256" key="9">
    <source>
        <dbReference type="RuleBase" id="RU003640"/>
    </source>
</evidence>
<sequence>MILLLFAFLLALIITTLLITLAWVVSFRMNQDREKASPFECGFDPKGSARLPFSMRFFLLAVIFLIFDLEIVLILPAPIIMNFSSMTTSMINLLGFLLILLVGLFHEWREGSLNWSG</sequence>
<proteinExistence type="inferred from homology"/>
<feature type="transmembrane region" description="Helical" evidence="9">
    <location>
        <begin position="86"/>
        <end position="105"/>
    </location>
</feature>
<evidence type="ECO:0000256" key="5">
    <source>
        <dbReference type="ARBA" id="ARBA00022692"/>
    </source>
</evidence>
<reference evidence="10" key="1">
    <citation type="journal article" date="2015" name="Mol. Phylogenet. Evol.">
        <title>Evolution of mitochondrial gene order in Annelida.</title>
        <authorList>
            <person name="Weigert A."/>
            <person name="Golombek A."/>
            <person name="Gerth M."/>
            <person name="Schwarz F."/>
            <person name="Struck T.H."/>
            <person name="Bleidorn C."/>
        </authorList>
    </citation>
    <scope>NUCLEOTIDE SEQUENCE</scope>
</reference>
<evidence type="ECO:0000256" key="6">
    <source>
        <dbReference type="ARBA" id="ARBA00022989"/>
    </source>
</evidence>
<geneLocation type="mitochondrion" evidence="10"/>
<organism evidence="10">
    <name type="scientific">Magelona mirabilis</name>
    <dbReference type="NCBI Taxonomy" id="46598"/>
    <lineage>
        <taxon>Eukaryota</taxon>
        <taxon>Metazoa</taxon>
        <taxon>Spiralia</taxon>
        <taxon>Lophotrochozoa</taxon>
        <taxon>Annelida</taxon>
        <taxon>Polychaeta</taxon>
        <taxon>Sedentaria</taxon>
        <taxon>Canalipalpata</taxon>
        <taxon>Spionida</taxon>
        <taxon>Magelonidae</taxon>
        <taxon>Magelona</taxon>
    </lineage>
</organism>
<dbReference type="AlphaFoldDB" id="A0A0S2N0F4"/>
<feature type="transmembrane region" description="Helical" evidence="9">
    <location>
        <begin position="57"/>
        <end position="80"/>
    </location>
</feature>
<keyword evidence="6 9" id="KW-1133">Transmembrane helix</keyword>
<feature type="transmembrane region" description="Helical" evidence="9">
    <location>
        <begin position="6"/>
        <end position="25"/>
    </location>
</feature>
<dbReference type="InterPro" id="IPR038430">
    <property type="entry name" value="NDAH_ubi_oxred_su3_sf"/>
</dbReference>
<comment type="similarity">
    <text evidence="2 9">Belongs to the complex I subunit 3 family.</text>
</comment>
<evidence type="ECO:0000256" key="7">
    <source>
        <dbReference type="ARBA" id="ARBA00023136"/>
    </source>
</evidence>
<dbReference type="PANTHER" id="PTHR11058">
    <property type="entry name" value="NADH-UBIQUINONE OXIDOREDUCTASE CHAIN 3"/>
    <property type="match status" value="1"/>
</dbReference>
<protein>
    <recommendedName>
        <fullName evidence="3 9">NADH-ubiquinone oxidoreductase chain 3</fullName>
        <ecNumber evidence="9">7.1.1.2</ecNumber>
    </recommendedName>
</protein>
<keyword evidence="9" id="KW-0520">NAD</keyword>
<dbReference type="GO" id="GO:0030964">
    <property type="term" value="C:NADH dehydrogenase complex"/>
    <property type="evidence" value="ECO:0007669"/>
    <property type="project" value="TreeGrafter"/>
</dbReference>
<comment type="catalytic activity">
    <reaction evidence="8 9">
        <text>a ubiquinone + NADH + 5 H(+)(in) = a ubiquinol + NAD(+) + 4 H(+)(out)</text>
        <dbReference type="Rhea" id="RHEA:29091"/>
        <dbReference type="Rhea" id="RHEA-COMP:9565"/>
        <dbReference type="Rhea" id="RHEA-COMP:9566"/>
        <dbReference type="ChEBI" id="CHEBI:15378"/>
        <dbReference type="ChEBI" id="CHEBI:16389"/>
        <dbReference type="ChEBI" id="CHEBI:17976"/>
        <dbReference type="ChEBI" id="CHEBI:57540"/>
        <dbReference type="ChEBI" id="CHEBI:57945"/>
        <dbReference type="EC" id="7.1.1.2"/>
    </reaction>
</comment>
<keyword evidence="9" id="KW-1278">Translocase</keyword>
<dbReference type="PANTHER" id="PTHR11058:SF9">
    <property type="entry name" value="NADH-UBIQUINONE OXIDOREDUCTASE CHAIN 3"/>
    <property type="match status" value="1"/>
</dbReference>
<dbReference type="EMBL" id="KT726959">
    <property type="protein sequence ID" value="ALO81684.1"/>
    <property type="molecule type" value="Genomic_DNA"/>
</dbReference>
<evidence type="ECO:0000256" key="3">
    <source>
        <dbReference type="ARBA" id="ARBA00021007"/>
    </source>
</evidence>
<dbReference type="RefSeq" id="YP_009192169.1">
    <property type="nucleotide sequence ID" value="NC_028711.1"/>
</dbReference>
<dbReference type="Pfam" id="PF00507">
    <property type="entry name" value="Oxidored_q4"/>
    <property type="match status" value="1"/>
</dbReference>
<comment type="function">
    <text evidence="9">Core subunit of the mitochondrial membrane respiratory chain NADH dehydrogenase (Complex I) which catalyzes electron transfer from NADH through the respiratory chain, using ubiquinone as an electron acceptor. Essential for the catalytic activity of complex I.</text>
</comment>
<evidence type="ECO:0000256" key="1">
    <source>
        <dbReference type="ARBA" id="ARBA00004370"/>
    </source>
</evidence>
<dbReference type="Gene3D" id="1.20.58.1610">
    <property type="entry name" value="NADH:ubiquinone/plastoquinone oxidoreductase, chain 3"/>
    <property type="match status" value="1"/>
</dbReference>
<dbReference type="GO" id="GO:0031966">
    <property type="term" value="C:mitochondrial membrane"/>
    <property type="evidence" value="ECO:0007669"/>
    <property type="project" value="UniProtKB-SubCell"/>
</dbReference>
<evidence type="ECO:0000256" key="4">
    <source>
        <dbReference type="ARBA" id="ARBA00022448"/>
    </source>
</evidence>
<gene>
    <name evidence="10" type="primary">NAD3</name>
</gene>
<keyword evidence="9" id="KW-0679">Respiratory chain</keyword>
<accession>A0A0S2N0F4</accession>
<keyword evidence="4 9" id="KW-0813">Transport</keyword>
<keyword evidence="9" id="KW-0249">Electron transport</keyword>
<keyword evidence="5 9" id="KW-0812">Transmembrane</keyword>
<name>A0A0S2N0F4_9ANNE</name>
<dbReference type="EC" id="7.1.1.2" evidence="9"/>
<dbReference type="InterPro" id="IPR000440">
    <property type="entry name" value="NADH_UbQ/plastoQ_OxRdtase_su3"/>
</dbReference>
<keyword evidence="9" id="KW-0830">Ubiquinone</keyword>
<comment type="subcellular location">
    <subcellularLocation>
        <location evidence="1">Membrane</location>
    </subcellularLocation>
    <subcellularLocation>
        <location evidence="9">Mitochondrion membrane</location>
        <topology evidence="9">Multi-pass membrane protein</topology>
    </subcellularLocation>
</comment>
<keyword evidence="7 9" id="KW-0472">Membrane</keyword>